<keyword evidence="9 13" id="KW-1133">Transmembrane helix</keyword>
<comment type="cofactor">
    <cofactor evidence="1">
        <name>heme b</name>
        <dbReference type="ChEBI" id="CHEBI:60344"/>
    </cofactor>
</comment>
<evidence type="ECO:0000256" key="7">
    <source>
        <dbReference type="ARBA" id="ARBA00022723"/>
    </source>
</evidence>
<keyword evidence="4" id="KW-1003">Cell membrane</keyword>
<gene>
    <name evidence="15" type="ORF">SAMN04487910_3832</name>
</gene>
<evidence type="ECO:0000256" key="5">
    <source>
        <dbReference type="ARBA" id="ARBA00022617"/>
    </source>
</evidence>
<feature type="transmembrane region" description="Helical" evidence="13">
    <location>
        <begin position="12"/>
        <end position="31"/>
    </location>
</feature>
<dbReference type="PANTHER" id="PTHR30529">
    <property type="entry name" value="CYTOCHROME B561"/>
    <property type="match status" value="1"/>
</dbReference>
<dbReference type="InterPro" id="IPR016174">
    <property type="entry name" value="Di-haem_cyt_TM"/>
</dbReference>
<keyword evidence="11 13" id="KW-0472">Membrane</keyword>
<keyword evidence="16" id="KW-1185">Reference proteome</keyword>
<name>A0A1H7UQ44_AQUAM</name>
<evidence type="ECO:0000256" key="9">
    <source>
        <dbReference type="ARBA" id="ARBA00022989"/>
    </source>
</evidence>
<dbReference type="Gene3D" id="1.20.950.20">
    <property type="entry name" value="Transmembrane di-heme cytochromes, Chain C"/>
    <property type="match status" value="1"/>
</dbReference>
<dbReference type="InterPro" id="IPR052168">
    <property type="entry name" value="Cytochrome_b561_oxidase"/>
</dbReference>
<dbReference type="GO" id="GO:0022904">
    <property type="term" value="P:respiratory electron transport chain"/>
    <property type="evidence" value="ECO:0007669"/>
    <property type="project" value="InterPro"/>
</dbReference>
<comment type="subcellular location">
    <subcellularLocation>
        <location evidence="2">Cell membrane</location>
        <topology evidence="2">Multi-pass membrane protein</topology>
    </subcellularLocation>
</comment>
<organism evidence="15 16">
    <name type="scientific">Aquimarina amphilecti</name>
    <dbReference type="NCBI Taxonomy" id="1038014"/>
    <lineage>
        <taxon>Bacteria</taxon>
        <taxon>Pseudomonadati</taxon>
        <taxon>Bacteroidota</taxon>
        <taxon>Flavobacteriia</taxon>
        <taxon>Flavobacteriales</taxon>
        <taxon>Flavobacteriaceae</taxon>
        <taxon>Aquimarina</taxon>
    </lineage>
</organism>
<dbReference type="AlphaFoldDB" id="A0A1H7UQ44"/>
<dbReference type="EMBL" id="FOAB01000007">
    <property type="protein sequence ID" value="SEL99162.1"/>
    <property type="molecule type" value="Genomic_DNA"/>
</dbReference>
<feature type="transmembrane region" description="Helical" evidence="13">
    <location>
        <begin position="143"/>
        <end position="164"/>
    </location>
</feature>
<evidence type="ECO:0000256" key="4">
    <source>
        <dbReference type="ARBA" id="ARBA00022475"/>
    </source>
</evidence>
<dbReference type="RefSeq" id="WP_091411391.1">
    <property type="nucleotide sequence ID" value="NZ_FOAB01000007.1"/>
</dbReference>
<evidence type="ECO:0000256" key="12">
    <source>
        <dbReference type="ARBA" id="ARBA00037975"/>
    </source>
</evidence>
<dbReference type="STRING" id="1038014.SAMN04487910_3832"/>
<keyword evidence="10" id="KW-0408">Iron</keyword>
<keyword evidence="7" id="KW-0479">Metal-binding</keyword>
<feature type="transmembrane region" description="Helical" evidence="13">
    <location>
        <begin position="89"/>
        <end position="111"/>
    </location>
</feature>
<evidence type="ECO:0000256" key="2">
    <source>
        <dbReference type="ARBA" id="ARBA00004651"/>
    </source>
</evidence>
<dbReference type="Proteomes" id="UP000198521">
    <property type="component" value="Unassembled WGS sequence"/>
</dbReference>
<evidence type="ECO:0000313" key="16">
    <source>
        <dbReference type="Proteomes" id="UP000198521"/>
    </source>
</evidence>
<feature type="domain" description="Cytochrome b561 bacterial/Ni-hydrogenase" evidence="14">
    <location>
        <begin position="8"/>
        <end position="176"/>
    </location>
</feature>
<dbReference type="Pfam" id="PF01292">
    <property type="entry name" value="Ni_hydr_CYTB"/>
    <property type="match status" value="1"/>
</dbReference>
<dbReference type="GO" id="GO:0005886">
    <property type="term" value="C:plasma membrane"/>
    <property type="evidence" value="ECO:0007669"/>
    <property type="project" value="UniProtKB-SubCell"/>
</dbReference>
<sequence>MQQPSITYSKRTIWIHWVSTVLIFGLIYTGINMEHQAVSERKFILYQIHFSLGILVFLLTIIRIIGLCKDRKPKNLYPKKSIRERVRKCVYYGFYISIIWMCVSGLASLFLEGIIHSVQSSNWQDLPEISVDGFHPIMLSHHIMAKMIFLLLLFHISGFVLHLIQKKENTLKRIWFN</sequence>
<dbReference type="InterPro" id="IPR011577">
    <property type="entry name" value="Cyt_b561_bac/Ni-Hgenase"/>
</dbReference>
<evidence type="ECO:0000256" key="3">
    <source>
        <dbReference type="ARBA" id="ARBA00022448"/>
    </source>
</evidence>
<feature type="transmembrane region" description="Helical" evidence="13">
    <location>
        <begin position="43"/>
        <end position="68"/>
    </location>
</feature>
<comment type="similarity">
    <text evidence="12">Belongs to the cytochrome b561 family.</text>
</comment>
<dbReference type="GO" id="GO:0046872">
    <property type="term" value="F:metal ion binding"/>
    <property type="evidence" value="ECO:0007669"/>
    <property type="project" value="UniProtKB-KW"/>
</dbReference>
<evidence type="ECO:0000259" key="14">
    <source>
        <dbReference type="Pfam" id="PF01292"/>
    </source>
</evidence>
<keyword evidence="8" id="KW-0249">Electron transport</keyword>
<dbReference type="GO" id="GO:0020037">
    <property type="term" value="F:heme binding"/>
    <property type="evidence" value="ECO:0007669"/>
    <property type="project" value="TreeGrafter"/>
</dbReference>
<keyword evidence="3" id="KW-0813">Transport</keyword>
<dbReference type="SUPFAM" id="SSF81342">
    <property type="entry name" value="Transmembrane di-heme cytochromes"/>
    <property type="match status" value="1"/>
</dbReference>
<evidence type="ECO:0000256" key="10">
    <source>
        <dbReference type="ARBA" id="ARBA00023004"/>
    </source>
</evidence>
<keyword evidence="5" id="KW-0349">Heme</keyword>
<dbReference type="OrthoDB" id="1435830at2"/>
<keyword evidence="6 13" id="KW-0812">Transmembrane</keyword>
<evidence type="ECO:0000256" key="11">
    <source>
        <dbReference type="ARBA" id="ARBA00023136"/>
    </source>
</evidence>
<protein>
    <submittedName>
        <fullName evidence="15">Cytochrome b561</fullName>
    </submittedName>
</protein>
<dbReference type="PANTHER" id="PTHR30529:SF1">
    <property type="entry name" value="CYTOCHROME B561 HOMOLOG 2"/>
    <property type="match status" value="1"/>
</dbReference>
<accession>A0A1H7UQ44</accession>
<proteinExistence type="inferred from homology"/>
<reference evidence="15 16" key="1">
    <citation type="submission" date="2016-10" db="EMBL/GenBank/DDBJ databases">
        <authorList>
            <person name="de Groot N.N."/>
        </authorList>
    </citation>
    <scope>NUCLEOTIDE SEQUENCE [LARGE SCALE GENOMIC DNA]</scope>
    <source>
        <strain evidence="15 16">DSM 25232</strain>
    </source>
</reference>
<evidence type="ECO:0000256" key="6">
    <source>
        <dbReference type="ARBA" id="ARBA00022692"/>
    </source>
</evidence>
<evidence type="ECO:0000256" key="13">
    <source>
        <dbReference type="SAM" id="Phobius"/>
    </source>
</evidence>
<dbReference type="GO" id="GO:0009055">
    <property type="term" value="F:electron transfer activity"/>
    <property type="evidence" value="ECO:0007669"/>
    <property type="project" value="InterPro"/>
</dbReference>
<evidence type="ECO:0000313" key="15">
    <source>
        <dbReference type="EMBL" id="SEL99162.1"/>
    </source>
</evidence>
<evidence type="ECO:0000256" key="1">
    <source>
        <dbReference type="ARBA" id="ARBA00001970"/>
    </source>
</evidence>
<evidence type="ECO:0000256" key="8">
    <source>
        <dbReference type="ARBA" id="ARBA00022982"/>
    </source>
</evidence>